<feature type="compositionally biased region" description="Basic and acidic residues" evidence="1">
    <location>
        <begin position="106"/>
        <end position="129"/>
    </location>
</feature>
<dbReference type="AlphaFoldDB" id="A0AAT9HBY2"/>
<feature type="region of interest" description="Disordered" evidence="1">
    <location>
        <begin position="80"/>
        <end position="129"/>
    </location>
</feature>
<dbReference type="EMBL" id="AP035768">
    <property type="protein sequence ID" value="BFO14818.1"/>
    <property type="molecule type" value="Genomic_DNA"/>
</dbReference>
<name>A0AAT9HBY2_9ACTN</name>
<feature type="region of interest" description="Disordered" evidence="1">
    <location>
        <begin position="1"/>
        <end position="44"/>
    </location>
</feature>
<accession>A0AAT9HBY2</accession>
<reference evidence="2" key="1">
    <citation type="submission" date="2024-06" db="EMBL/GenBank/DDBJ databases">
        <authorList>
            <consortium name="consrtm"/>
            <person name="Uemura M."/>
            <person name="Terahara T."/>
        </authorList>
    </citation>
    <scope>NUCLEOTIDE SEQUENCE</scope>
    <source>
        <strain evidence="2">KM77-8</strain>
    </source>
</reference>
<sequence length="216" mass="22423">MAAAASWISDRPRACSGERGCPPPHLRLARHGDATLSPAAQPAPPLDRLADLGPLPNEITTHLDAGYDSDKTRALLSERSLQASSDSATPPGRCSAPQYVRRLSRHRDAVDRRGLGDRARDRPGVDRGEVGHLGAHAVVERVDAGAGQGLGWRSAIAPTEPRASSRGAAESAADAVAAPAPSAAAAVARTARARRAVGVLGALCRAIALPPVRFTR</sequence>
<evidence type="ECO:0000256" key="1">
    <source>
        <dbReference type="SAM" id="MobiDB-lite"/>
    </source>
</evidence>
<gene>
    <name evidence="2" type="ORF">SHKM778_12060</name>
</gene>
<proteinExistence type="predicted"/>
<evidence type="ECO:0008006" key="3">
    <source>
        <dbReference type="Google" id="ProtNLM"/>
    </source>
</evidence>
<evidence type="ECO:0000313" key="2">
    <source>
        <dbReference type="EMBL" id="BFO14818.1"/>
    </source>
</evidence>
<reference evidence="2" key="2">
    <citation type="submission" date="2024-07" db="EMBL/GenBank/DDBJ databases">
        <title>Streptomyces haneummycinica sp. nov., a new antibiotic-producing actinobacterium isolated from marine sediment.</title>
        <authorList>
            <person name="Uemura M."/>
            <person name="Hamada M."/>
            <person name="Hirano S."/>
            <person name="Kobayashi K."/>
            <person name="Ohshiro T."/>
            <person name="Kobayashi T."/>
            <person name="Terahara T."/>
        </authorList>
    </citation>
    <scope>NUCLEOTIDE SEQUENCE</scope>
    <source>
        <strain evidence="2">KM77-8</strain>
    </source>
</reference>
<organism evidence="2">
    <name type="scientific">Streptomyces haneummycinicus</name>
    <dbReference type="NCBI Taxonomy" id="3074435"/>
    <lineage>
        <taxon>Bacteria</taxon>
        <taxon>Bacillati</taxon>
        <taxon>Actinomycetota</taxon>
        <taxon>Actinomycetes</taxon>
        <taxon>Kitasatosporales</taxon>
        <taxon>Streptomycetaceae</taxon>
        <taxon>Streptomyces</taxon>
    </lineage>
</organism>
<protein>
    <recommendedName>
        <fullName evidence="3">Transposase IS4-like domain-containing protein</fullName>
    </recommendedName>
</protein>